<evidence type="ECO:0000256" key="2">
    <source>
        <dbReference type="ARBA" id="ARBA00022475"/>
    </source>
</evidence>
<feature type="transmembrane region" description="Helical" evidence="7">
    <location>
        <begin position="408"/>
        <end position="427"/>
    </location>
</feature>
<dbReference type="PANTHER" id="PTHR23513">
    <property type="entry name" value="INTEGRAL MEMBRANE EFFLUX PROTEIN-RELATED"/>
    <property type="match status" value="1"/>
</dbReference>
<dbReference type="EMBL" id="CP130472">
    <property type="protein sequence ID" value="WLS48448.1"/>
    <property type="molecule type" value="Genomic_DNA"/>
</dbReference>
<keyword evidence="5 7" id="KW-0472">Membrane</keyword>
<feature type="transmembrane region" description="Helical" evidence="7">
    <location>
        <begin position="366"/>
        <end position="388"/>
    </location>
</feature>
<dbReference type="Pfam" id="PF07690">
    <property type="entry name" value="MFS_1"/>
    <property type="match status" value="1"/>
</dbReference>
<feature type="transmembrane region" description="Helical" evidence="7">
    <location>
        <begin position="21"/>
        <end position="44"/>
    </location>
</feature>
<dbReference type="GO" id="GO:0005886">
    <property type="term" value="C:plasma membrane"/>
    <property type="evidence" value="ECO:0007669"/>
    <property type="project" value="UniProtKB-SubCell"/>
</dbReference>
<feature type="transmembrane region" description="Helical" evidence="7">
    <location>
        <begin position="322"/>
        <end position="345"/>
    </location>
</feature>
<comment type="subcellular location">
    <subcellularLocation>
        <location evidence="1">Cell membrane</location>
        <topology evidence="1">Multi-pass membrane protein</topology>
    </subcellularLocation>
</comment>
<evidence type="ECO:0000313" key="8">
    <source>
        <dbReference type="EMBL" id="WLS48448.1"/>
    </source>
</evidence>
<feature type="transmembrane region" description="Helical" evidence="7">
    <location>
        <begin position="56"/>
        <end position="77"/>
    </location>
</feature>
<dbReference type="RefSeq" id="WP_306273774.1">
    <property type="nucleotide sequence ID" value="NZ_CP130472.1"/>
</dbReference>
<evidence type="ECO:0000256" key="1">
    <source>
        <dbReference type="ARBA" id="ARBA00004651"/>
    </source>
</evidence>
<accession>A0AAJ6L6U3</accession>
<feature type="transmembrane region" description="Helical" evidence="7">
    <location>
        <begin position="157"/>
        <end position="175"/>
    </location>
</feature>
<feature type="transmembrane region" description="Helical" evidence="7">
    <location>
        <begin position="296"/>
        <end position="316"/>
    </location>
</feature>
<dbReference type="CDD" id="cd06173">
    <property type="entry name" value="MFS_MefA_like"/>
    <property type="match status" value="1"/>
</dbReference>
<keyword evidence="9" id="KW-1185">Reference proteome</keyword>
<evidence type="ECO:0000256" key="7">
    <source>
        <dbReference type="SAM" id="Phobius"/>
    </source>
</evidence>
<evidence type="ECO:0000313" key="9">
    <source>
        <dbReference type="Proteomes" id="UP001235874"/>
    </source>
</evidence>
<organism evidence="8 9">
    <name type="scientific">Micromonospora profundi</name>
    <dbReference type="NCBI Taxonomy" id="1420889"/>
    <lineage>
        <taxon>Bacteria</taxon>
        <taxon>Bacillati</taxon>
        <taxon>Actinomycetota</taxon>
        <taxon>Actinomycetes</taxon>
        <taxon>Micromonosporales</taxon>
        <taxon>Micromonosporaceae</taxon>
        <taxon>Micromonospora</taxon>
    </lineage>
</organism>
<dbReference type="GO" id="GO:0022857">
    <property type="term" value="F:transmembrane transporter activity"/>
    <property type="evidence" value="ECO:0007669"/>
    <property type="project" value="InterPro"/>
</dbReference>
<protein>
    <submittedName>
        <fullName evidence="8">MFS transporter</fullName>
    </submittedName>
</protein>
<feature type="transmembrane region" description="Helical" evidence="7">
    <location>
        <begin position="235"/>
        <end position="256"/>
    </location>
</feature>
<dbReference type="SUPFAM" id="SSF103473">
    <property type="entry name" value="MFS general substrate transporter"/>
    <property type="match status" value="1"/>
</dbReference>
<dbReference type="PANTHER" id="PTHR23513:SF17">
    <property type="entry name" value="MEMBRANE PROTEIN"/>
    <property type="match status" value="1"/>
</dbReference>
<dbReference type="KEGG" id="mprn:Q3V37_15140"/>
<feature type="region of interest" description="Disordered" evidence="6">
    <location>
        <begin position="437"/>
        <end position="471"/>
    </location>
</feature>
<keyword evidence="2" id="KW-1003">Cell membrane</keyword>
<evidence type="ECO:0000256" key="5">
    <source>
        <dbReference type="ARBA" id="ARBA00023136"/>
    </source>
</evidence>
<sequence length="471" mass="48858">MSTADAEPSTRRPDSSPPSGVRTFVLLWCSQWLVVFAAALTVLVFRLDIFAEFDSLGALIFAFLVLFAPFALLSPVAGALVDRYGHRRVLIASNIGYLVNLGALVVVLLMDVPLLWPLIVVLAIDAILKAPQLAALESAVPLLVPRGLLIRANAPRMLLTVTGVVLGPLVVALALTVVAPVGVILLECAAVVVAILVLRTLDIPVVPKSADDAARRTLGAAVLSTWSHLRSRPGLLPVLGFLAGVSCVISILEGAGPENVYAFAGETGMMIVFASGWVGMLITSIVMIVTGRPRSLSRGLFSSGAVFAVALLVAAARPNVAVMAVAAFIALGSTAVFVACVQTVLHSKVAPQHLGRAMGFKNLMVAGPHMIGSTIVVTVGAGLVTVVGRDEVRSPAVTALVGDAPGRGWAVLMMAGAAFVAVVVALVSRSRHVRRVDDLPNVTPGDQLEPTSAIPPVSADLPAATSTPARR</sequence>
<dbReference type="Proteomes" id="UP001235874">
    <property type="component" value="Chromosome"/>
</dbReference>
<dbReference type="AlphaFoldDB" id="A0AAJ6L6U3"/>
<name>A0AAJ6L6U3_9ACTN</name>
<feature type="transmembrane region" description="Helical" evidence="7">
    <location>
        <begin position="268"/>
        <end position="289"/>
    </location>
</feature>
<reference evidence="8 9" key="1">
    <citation type="submission" date="2023-07" db="EMBL/GenBank/DDBJ databases">
        <title>Micromonospora profundi TRM 95458 converts glycerol to a new osmotic compound.</title>
        <authorList>
            <person name="Lu D."/>
        </authorList>
    </citation>
    <scope>NUCLEOTIDE SEQUENCE [LARGE SCALE GENOMIC DNA]</scope>
    <source>
        <strain evidence="8 9">TRM95458</strain>
    </source>
</reference>
<keyword evidence="3 7" id="KW-0812">Transmembrane</keyword>
<gene>
    <name evidence="8" type="ORF">Q3V37_15140</name>
</gene>
<proteinExistence type="predicted"/>
<keyword evidence="4 7" id="KW-1133">Transmembrane helix</keyword>
<dbReference type="InterPro" id="IPR036259">
    <property type="entry name" value="MFS_trans_sf"/>
</dbReference>
<dbReference type="InterPro" id="IPR011701">
    <property type="entry name" value="MFS"/>
</dbReference>
<evidence type="ECO:0000256" key="4">
    <source>
        <dbReference type="ARBA" id="ARBA00022989"/>
    </source>
</evidence>
<dbReference type="Gene3D" id="1.20.1250.20">
    <property type="entry name" value="MFS general substrate transporter like domains"/>
    <property type="match status" value="1"/>
</dbReference>
<feature type="transmembrane region" description="Helical" evidence="7">
    <location>
        <begin position="181"/>
        <end position="198"/>
    </location>
</feature>
<evidence type="ECO:0000256" key="3">
    <source>
        <dbReference type="ARBA" id="ARBA00022692"/>
    </source>
</evidence>
<evidence type="ECO:0000256" key="6">
    <source>
        <dbReference type="SAM" id="MobiDB-lite"/>
    </source>
</evidence>